<reference evidence="3 4" key="1">
    <citation type="submission" date="2023-08" db="EMBL/GenBank/DDBJ databases">
        <title>Annotated Genome Sequence of Vanrija albida AlHP1.</title>
        <authorList>
            <person name="Herzog R."/>
        </authorList>
    </citation>
    <scope>NUCLEOTIDE SEQUENCE [LARGE SCALE GENOMIC DNA]</scope>
    <source>
        <strain evidence="3 4">AlHP1</strain>
    </source>
</reference>
<accession>A0ABR3QFN6</accession>
<dbReference type="Proteomes" id="UP001565368">
    <property type="component" value="Unassembled WGS sequence"/>
</dbReference>
<organism evidence="3 4">
    <name type="scientific">Vanrija albida</name>
    <dbReference type="NCBI Taxonomy" id="181172"/>
    <lineage>
        <taxon>Eukaryota</taxon>
        <taxon>Fungi</taxon>
        <taxon>Dikarya</taxon>
        <taxon>Basidiomycota</taxon>
        <taxon>Agaricomycotina</taxon>
        <taxon>Tremellomycetes</taxon>
        <taxon>Trichosporonales</taxon>
        <taxon>Trichosporonaceae</taxon>
        <taxon>Vanrija</taxon>
    </lineage>
</organism>
<protein>
    <submittedName>
        <fullName evidence="3">Uncharacterized protein</fullName>
    </submittedName>
</protein>
<feature type="compositionally biased region" description="Low complexity" evidence="1">
    <location>
        <begin position="1"/>
        <end position="22"/>
    </location>
</feature>
<feature type="transmembrane region" description="Helical" evidence="2">
    <location>
        <begin position="117"/>
        <end position="138"/>
    </location>
</feature>
<sequence length="229" mass="24241">MATNTTRTAPSTSTSGSATPNTLRVYTTRDRVPQGETVPLIFSGESPPFRIHVLDSAYAEMAEIYWGLDAPGAQQYKVQWAPQTIYFRISDAHSARATSPALHIVDGSGGSGKGTRAAAIAGGVCGGLVLIAVLYLGYLRWKKREAQRNLAEGHRRAAADLRTALALQAGRPDVERGAGEAAEEAAPPYDGAGLPPTYKAESEESIRGVGEAGDPPALPTETVYPPRPR</sequence>
<keyword evidence="4" id="KW-1185">Reference proteome</keyword>
<dbReference type="GeneID" id="95982336"/>
<evidence type="ECO:0000256" key="1">
    <source>
        <dbReference type="SAM" id="MobiDB-lite"/>
    </source>
</evidence>
<feature type="region of interest" description="Disordered" evidence="1">
    <location>
        <begin position="1"/>
        <end position="23"/>
    </location>
</feature>
<evidence type="ECO:0000256" key="2">
    <source>
        <dbReference type="SAM" id="Phobius"/>
    </source>
</evidence>
<evidence type="ECO:0000313" key="3">
    <source>
        <dbReference type="EMBL" id="KAL1413519.1"/>
    </source>
</evidence>
<gene>
    <name evidence="3" type="ORF">Q8F55_001293</name>
</gene>
<feature type="region of interest" description="Disordered" evidence="1">
    <location>
        <begin position="170"/>
        <end position="229"/>
    </location>
</feature>
<keyword evidence="2" id="KW-1133">Transmembrane helix</keyword>
<keyword evidence="2" id="KW-0472">Membrane</keyword>
<comment type="caution">
    <text evidence="3">The sequence shown here is derived from an EMBL/GenBank/DDBJ whole genome shotgun (WGS) entry which is preliminary data.</text>
</comment>
<name>A0ABR3QFN6_9TREE</name>
<keyword evidence="2" id="KW-0812">Transmembrane</keyword>
<dbReference type="EMBL" id="JBBXJM010000001">
    <property type="protein sequence ID" value="KAL1413519.1"/>
    <property type="molecule type" value="Genomic_DNA"/>
</dbReference>
<evidence type="ECO:0000313" key="4">
    <source>
        <dbReference type="Proteomes" id="UP001565368"/>
    </source>
</evidence>
<dbReference type="RefSeq" id="XP_069213463.1">
    <property type="nucleotide sequence ID" value="XM_069349919.1"/>
</dbReference>
<feature type="compositionally biased region" description="Low complexity" evidence="1">
    <location>
        <begin position="184"/>
        <end position="193"/>
    </location>
</feature>
<proteinExistence type="predicted"/>